<organism evidence="2">
    <name type="scientific">marine sediment metagenome</name>
    <dbReference type="NCBI Taxonomy" id="412755"/>
    <lineage>
        <taxon>unclassified sequences</taxon>
        <taxon>metagenomes</taxon>
        <taxon>ecological metagenomes</taxon>
    </lineage>
</organism>
<feature type="transmembrane region" description="Helical" evidence="1">
    <location>
        <begin position="86"/>
        <end position="104"/>
    </location>
</feature>
<feature type="transmembrane region" description="Helical" evidence="1">
    <location>
        <begin position="124"/>
        <end position="145"/>
    </location>
</feature>
<comment type="caution">
    <text evidence="2">The sequence shown here is derived from an EMBL/GenBank/DDBJ whole genome shotgun (WGS) entry which is preliminary data.</text>
</comment>
<evidence type="ECO:0000313" key="2">
    <source>
        <dbReference type="EMBL" id="GAG09030.1"/>
    </source>
</evidence>
<dbReference type="EMBL" id="BARS01025861">
    <property type="protein sequence ID" value="GAG09030.1"/>
    <property type="molecule type" value="Genomic_DNA"/>
</dbReference>
<evidence type="ECO:0000256" key="1">
    <source>
        <dbReference type="SAM" id="Phobius"/>
    </source>
</evidence>
<proteinExistence type="predicted"/>
<gene>
    <name evidence="2" type="ORF">S01H1_40814</name>
</gene>
<feature type="non-terminal residue" evidence="2">
    <location>
        <position position="1"/>
    </location>
</feature>
<dbReference type="AlphaFoldDB" id="X0UTI0"/>
<feature type="transmembrane region" description="Helical" evidence="1">
    <location>
        <begin position="54"/>
        <end position="74"/>
    </location>
</feature>
<reference evidence="2" key="1">
    <citation type="journal article" date="2014" name="Front. Microbiol.">
        <title>High frequency of phylogenetically diverse reductive dehalogenase-homologous genes in deep subseafloor sedimentary metagenomes.</title>
        <authorList>
            <person name="Kawai M."/>
            <person name="Futagami T."/>
            <person name="Toyoda A."/>
            <person name="Takaki Y."/>
            <person name="Nishi S."/>
            <person name="Hori S."/>
            <person name="Arai W."/>
            <person name="Tsubouchi T."/>
            <person name="Morono Y."/>
            <person name="Uchiyama I."/>
            <person name="Ito T."/>
            <person name="Fujiyama A."/>
            <person name="Inagaki F."/>
            <person name="Takami H."/>
        </authorList>
    </citation>
    <scope>NUCLEOTIDE SEQUENCE</scope>
    <source>
        <strain evidence="2">Expedition CK06-06</strain>
    </source>
</reference>
<keyword evidence="1" id="KW-1133">Transmembrane helix</keyword>
<sequence length="163" mass="19044">DLNKYNSTQNSFFSRLLQGTLYFVEYILILPFLIFIIFAVFTFFLIILAQNQEISQILIISAAIITAIRMTAYYKENLSQEVAKMLPFTLLAITILNPNTFAKTQYIEKILSQFTQIPGFFSQIFNYLIFIVLIEAILRFFDFIFSLFGVEEKDETVEETNHQ</sequence>
<keyword evidence="1" id="KW-0812">Transmembrane</keyword>
<feature type="transmembrane region" description="Helical" evidence="1">
    <location>
        <begin position="21"/>
        <end position="48"/>
    </location>
</feature>
<protein>
    <submittedName>
        <fullName evidence="2">Uncharacterized protein</fullName>
    </submittedName>
</protein>
<keyword evidence="1" id="KW-0472">Membrane</keyword>
<accession>X0UTI0</accession>
<name>X0UTI0_9ZZZZ</name>